<dbReference type="Proteomes" id="UP000236736">
    <property type="component" value="Unassembled WGS sequence"/>
</dbReference>
<protein>
    <submittedName>
        <fullName evidence="1">Alpha-acetolactate decarboxylase</fullName>
    </submittedName>
</protein>
<dbReference type="STRING" id="1120964.GCA_001313265_07461"/>
<keyword evidence="2" id="KW-1185">Reference proteome</keyword>
<dbReference type="EMBL" id="FNVR01000047">
    <property type="protein sequence ID" value="SEG48782.1"/>
    <property type="molecule type" value="Genomic_DNA"/>
</dbReference>
<dbReference type="InterPro" id="IPR005128">
    <property type="entry name" value="Acetolactate_a_deCO2ase"/>
</dbReference>
<sequence length="250" mass="28246">MSIQFVKYIVLVGAILSWGFSIQTFAQKVSLTGNTSNIMLKKDLSAKLDLDTISIRKFLYGIGAVEDLQGEVLIVNGKPIVSELDKNRNPVWTETWDRKLIFLVSAPVQNWKKIKIDRPVANRKEFEAIVFEYAQKEGLDVENGFPFRVKLIVKEIQAHIAYLRPETAQNFSPHGKKADDFPIDLENEPVRIIGFAGKTAGGRFAMPAMPGREASSLHMHFISLDFSRSGHVEDLKIEAIWQLCLPDKNF</sequence>
<dbReference type="SUPFAM" id="SSF117856">
    <property type="entry name" value="AF0104/ALDC/Ptd012-like"/>
    <property type="match status" value="1"/>
</dbReference>
<name>A0A1H6AK48_9BACT</name>
<accession>A0A1H6AK48</accession>
<evidence type="ECO:0000313" key="2">
    <source>
        <dbReference type="Proteomes" id="UP000236736"/>
    </source>
</evidence>
<gene>
    <name evidence="1" type="ORF">SAMN03080598_04177</name>
</gene>
<organism evidence="1 2">
    <name type="scientific">Algoriphagus boritolerans DSM 17298 = JCM 18970</name>
    <dbReference type="NCBI Taxonomy" id="1120964"/>
    <lineage>
        <taxon>Bacteria</taxon>
        <taxon>Pseudomonadati</taxon>
        <taxon>Bacteroidota</taxon>
        <taxon>Cytophagia</taxon>
        <taxon>Cytophagales</taxon>
        <taxon>Cyclobacteriaceae</taxon>
        <taxon>Algoriphagus</taxon>
    </lineage>
</organism>
<proteinExistence type="predicted"/>
<reference evidence="2" key="1">
    <citation type="submission" date="2016-10" db="EMBL/GenBank/DDBJ databases">
        <authorList>
            <person name="Varghese N."/>
            <person name="Submissions S."/>
        </authorList>
    </citation>
    <scope>NUCLEOTIDE SEQUENCE [LARGE SCALE GENOMIC DNA]</scope>
    <source>
        <strain evidence="2">DSM 17298</strain>
    </source>
</reference>
<dbReference type="OrthoDB" id="824310at2"/>
<dbReference type="UniPathway" id="UPA00626">
    <property type="reaction ID" value="UER00678"/>
</dbReference>
<evidence type="ECO:0000313" key="1">
    <source>
        <dbReference type="EMBL" id="SEG48782.1"/>
    </source>
</evidence>
<dbReference type="RefSeq" id="WP_103926716.1">
    <property type="nucleotide sequence ID" value="NZ_FNVR01000047.1"/>
</dbReference>
<dbReference type="AlphaFoldDB" id="A0A1H6AK48"/>
<dbReference type="GO" id="GO:0045151">
    <property type="term" value="P:acetoin biosynthetic process"/>
    <property type="evidence" value="ECO:0007669"/>
    <property type="project" value="InterPro"/>
</dbReference>
<dbReference type="GO" id="GO:0047605">
    <property type="term" value="F:acetolactate decarboxylase activity"/>
    <property type="evidence" value="ECO:0007669"/>
    <property type="project" value="InterPro"/>
</dbReference>
<dbReference type="Gene3D" id="3.30.1330.80">
    <property type="entry name" value="Hypothetical protein, similar to alpha- acetolactate decarboxylase, domain 2"/>
    <property type="match status" value="1"/>
</dbReference>
<dbReference type="Pfam" id="PF03306">
    <property type="entry name" value="AAL_decarboxy"/>
    <property type="match status" value="1"/>
</dbReference>